<dbReference type="GO" id="GO:0016491">
    <property type="term" value="F:oxidoreductase activity"/>
    <property type="evidence" value="ECO:0007669"/>
    <property type="project" value="UniProtKB-KW"/>
</dbReference>
<dbReference type="InterPro" id="IPR036291">
    <property type="entry name" value="NAD(P)-bd_dom_sf"/>
</dbReference>
<dbReference type="PRINTS" id="PR00081">
    <property type="entry name" value="GDHRDH"/>
</dbReference>
<dbReference type="SUPFAM" id="SSF51735">
    <property type="entry name" value="NAD(P)-binding Rossmann-fold domains"/>
    <property type="match status" value="1"/>
</dbReference>
<name>A0A0G4I957_9ALVE</name>
<dbReference type="CDD" id="cd05233">
    <property type="entry name" value="SDR_c"/>
    <property type="match status" value="1"/>
</dbReference>
<dbReference type="Pfam" id="PF00106">
    <property type="entry name" value="adh_short"/>
    <property type="match status" value="1"/>
</dbReference>
<evidence type="ECO:0000256" key="1">
    <source>
        <dbReference type="ARBA" id="ARBA00006484"/>
    </source>
</evidence>
<accession>A0A0G4I957</accession>
<protein>
    <recommendedName>
        <fullName evidence="4">Ketoreductase (KR) domain-containing protein</fullName>
    </recommendedName>
</protein>
<evidence type="ECO:0000256" key="2">
    <source>
        <dbReference type="ARBA" id="ARBA00023002"/>
    </source>
</evidence>
<dbReference type="PANTHER" id="PTHR43115">
    <property type="entry name" value="DEHYDROGENASE/REDUCTASE SDR FAMILY MEMBER 11"/>
    <property type="match status" value="1"/>
</dbReference>
<dbReference type="EMBL" id="CDMZ01005705">
    <property type="protein sequence ID" value="CEM53549.1"/>
    <property type="molecule type" value="Genomic_DNA"/>
</dbReference>
<dbReference type="InterPro" id="IPR002347">
    <property type="entry name" value="SDR_fam"/>
</dbReference>
<keyword evidence="2" id="KW-0560">Oxidoreductase</keyword>
<evidence type="ECO:0000313" key="3">
    <source>
        <dbReference type="EMBL" id="CEM53549.1"/>
    </source>
</evidence>
<gene>
    <name evidence="3" type="ORF">Cvel_12056</name>
</gene>
<comment type="similarity">
    <text evidence="1">Belongs to the short-chain dehydrogenases/reductases (SDR) family.</text>
</comment>
<organism evidence="3">
    <name type="scientific">Chromera velia CCMP2878</name>
    <dbReference type="NCBI Taxonomy" id="1169474"/>
    <lineage>
        <taxon>Eukaryota</taxon>
        <taxon>Sar</taxon>
        <taxon>Alveolata</taxon>
        <taxon>Colpodellida</taxon>
        <taxon>Chromeraceae</taxon>
        <taxon>Chromera</taxon>
    </lineage>
</organism>
<reference evidence="3" key="1">
    <citation type="submission" date="2014-11" db="EMBL/GenBank/DDBJ databases">
        <authorList>
            <person name="Otto D Thomas"/>
            <person name="Naeem Raeece"/>
        </authorList>
    </citation>
    <scope>NUCLEOTIDE SEQUENCE</scope>
</reference>
<dbReference type="PhylomeDB" id="A0A0G4I957"/>
<dbReference type="PANTHER" id="PTHR43115:SF4">
    <property type="entry name" value="DEHYDROGENASE_REDUCTASE SDR FAMILY MEMBER 11"/>
    <property type="match status" value="1"/>
</dbReference>
<sequence length="288" mass="30375">MLTAHVAVVTGASRGFGELIAKELAKQGAAVVLAARTEADIQKHKDSIVTAGGRAACMAVDVQNAQSIKDLYAFTEKEFGPATIAVNNAAVALQASCLTVSLEEMQRSFEVNVLSVLLCSQEAYKHFQKRLRGEGGLSAASQMLIINFTSVAGMEAVQARSGRSLCPYDFSKSSVNALTWNFSGVAGEENKKLAEEGKPTRIRVVGIAPYAFATEMFLGIAKNVGKPAEELAKFVNPCGVLGPPEIISDLVGKLATGKVGDAEGWHNGAIRTVDGDGSEAAYRDAFFA</sequence>
<evidence type="ECO:0008006" key="4">
    <source>
        <dbReference type="Google" id="ProtNLM"/>
    </source>
</evidence>
<proteinExistence type="inferred from homology"/>
<dbReference type="Gene3D" id="3.40.50.720">
    <property type="entry name" value="NAD(P)-binding Rossmann-like Domain"/>
    <property type="match status" value="1"/>
</dbReference>
<dbReference type="VEuPathDB" id="CryptoDB:Cvel_12056"/>
<dbReference type="AlphaFoldDB" id="A0A0G4I957"/>